<dbReference type="RefSeq" id="WP_168081735.1">
    <property type="nucleotide sequence ID" value="NZ_JAAVJI010000002.1"/>
</dbReference>
<keyword evidence="1 9" id="KW-0808">Transferase</keyword>
<dbReference type="EMBL" id="JAAVJI010000002">
    <property type="protein sequence ID" value="NJO99997.1"/>
    <property type="molecule type" value="Genomic_DNA"/>
</dbReference>
<evidence type="ECO:0000313" key="10">
    <source>
        <dbReference type="Proteomes" id="UP000746535"/>
    </source>
</evidence>
<keyword evidence="3" id="KW-0547">Nucleotide-binding</keyword>
<keyword evidence="2" id="KW-0548">Nucleotidyltransferase</keyword>
<dbReference type="Gene3D" id="1.10.3290.10">
    <property type="entry name" value="Fido-like domain"/>
    <property type="match status" value="1"/>
</dbReference>
<evidence type="ECO:0000256" key="4">
    <source>
        <dbReference type="ARBA" id="ARBA00022840"/>
    </source>
</evidence>
<comment type="catalytic activity">
    <reaction evidence="6">
        <text>L-threonyl-[protein] + ATP = 3-O-(5'-adenylyl)-L-threonyl-[protein] + diphosphate</text>
        <dbReference type="Rhea" id="RHEA:54292"/>
        <dbReference type="Rhea" id="RHEA-COMP:11060"/>
        <dbReference type="Rhea" id="RHEA-COMP:13847"/>
        <dbReference type="ChEBI" id="CHEBI:30013"/>
        <dbReference type="ChEBI" id="CHEBI:30616"/>
        <dbReference type="ChEBI" id="CHEBI:33019"/>
        <dbReference type="ChEBI" id="CHEBI:138113"/>
        <dbReference type="EC" id="2.7.7.108"/>
    </reaction>
</comment>
<keyword evidence="4" id="KW-0067">ATP-binding</keyword>
<name>A0ABX0Y9J5_9PSED</name>
<dbReference type="SUPFAM" id="SSF140931">
    <property type="entry name" value="Fic-like"/>
    <property type="match status" value="1"/>
</dbReference>
<sequence length="199" mass="22538">MDKYGVGQDTYCYPQSSVLRNRLGITDSTRLSAAERDLSTLAANEIDFQPPPYDIAYWQTVHHHLFKDLYDWAGQLRTVDIAKGSTRFCTTSRIEAEAEKLFAQAAHQNWFTHLPRFAFIEAIAELFGELNMIHPFREGNGRAQRILFDHVVVNAGYTVEWSTVLPDEWKAANISAVHCDYAPLGAIFARCLTGRISPD</sequence>
<dbReference type="PROSITE" id="PS51459">
    <property type="entry name" value="FIDO"/>
    <property type="match status" value="1"/>
</dbReference>
<evidence type="ECO:0000256" key="2">
    <source>
        <dbReference type="ARBA" id="ARBA00022695"/>
    </source>
</evidence>
<proteinExistence type="predicted"/>
<dbReference type="EC" id="2.7.7.108" evidence="5"/>
<dbReference type="NCBIfam" id="NF007672">
    <property type="entry name" value="PRK10347.1"/>
    <property type="match status" value="1"/>
</dbReference>
<evidence type="ECO:0000256" key="1">
    <source>
        <dbReference type="ARBA" id="ARBA00022679"/>
    </source>
</evidence>
<evidence type="ECO:0000256" key="6">
    <source>
        <dbReference type="ARBA" id="ARBA00047939"/>
    </source>
</evidence>
<accession>A0ABX0Y9J5</accession>
<evidence type="ECO:0000313" key="9">
    <source>
        <dbReference type="EMBL" id="NJO99997.1"/>
    </source>
</evidence>
<dbReference type="InterPro" id="IPR003812">
    <property type="entry name" value="Fido"/>
</dbReference>
<evidence type="ECO:0000256" key="3">
    <source>
        <dbReference type="ARBA" id="ARBA00022741"/>
    </source>
</evidence>
<dbReference type="Pfam" id="PF02661">
    <property type="entry name" value="Fic"/>
    <property type="match status" value="1"/>
</dbReference>
<dbReference type="PANTHER" id="PTHR39560:SF1">
    <property type="entry name" value="PROTEIN ADENYLYLTRANSFERASE FIC-RELATED"/>
    <property type="match status" value="1"/>
</dbReference>
<protein>
    <recommendedName>
        <fullName evidence="5">protein adenylyltransferase</fullName>
        <ecNumber evidence="5">2.7.7.108</ecNumber>
    </recommendedName>
</protein>
<reference evidence="9 10" key="1">
    <citation type="submission" date="2020-03" db="EMBL/GenBank/DDBJ databases">
        <authorList>
            <person name="Wang L."/>
            <person name="He N."/>
            <person name="Li Y."/>
            <person name="Fang Y."/>
            <person name="Zhang F."/>
        </authorList>
    </citation>
    <scope>NUCLEOTIDE SEQUENCE [LARGE SCALE GENOMIC DNA]</scope>
    <source>
        <strain evidence="10">hsmgli-8</strain>
    </source>
</reference>
<comment type="caution">
    <text evidence="9">The sequence shown here is derived from an EMBL/GenBank/DDBJ whole genome shotgun (WGS) entry which is preliminary data.</text>
</comment>
<feature type="domain" description="Fido" evidence="8">
    <location>
        <begin position="53"/>
        <end position="190"/>
    </location>
</feature>
<organism evidence="9 10">
    <name type="scientific">Pseudomonas quercus</name>
    <dbReference type="NCBI Taxonomy" id="2722792"/>
    <lineage>
        <taxon>Bacteria</taxon>
        <taxon>Pseudomonadati</taxon>
        <taxon>Pseudomonadota</taxon>
        <taxon>Gammaproteobacteria</taxon>
        <taxon>Pseudomonadales</taxon>
        <taxon>Pseudomonadaceae</taxon>
        <taxon>Pseudomonas</taxon>
    </lineage>
</organism>
<evidence type="ECO:0000256" key="5">
    <source>
        <dbReference type="ARBA" id="ARBA00034531"/>
    </source>
</evidence>
<dbReference type="Proteomes" id="UP000746535">
    <property type="component" value="Unassembled WGS sequence"/>
</dbReference>
<dbReference type="InterPro" id="IPR036597">
    <property type="entry name" value="Fido-like_dom_sf"/>
</dbReference>
<keyword evidence="10" id="KW-1185">Reference proteome</keyword>
<gene>
    <name evidence="9" type="ORF">HBH25_03870</name>
</gene>
<evidence type="ECO:0000256" key="7">
    <source>
        <dbReference type="ARBA" id="ARBA00048696"/>
    </source>
</evidence>
<comment type="catalytic activity">
    <reaction evidence="7">
        <text>L-tyrosyl-[protein] + ATP = O-(5'-adenylyl)-L-tyrosyl-[protein] + diphosphate</text>
        <dbReference type="Rhea" id="RHEA:54288"/>
        <dbReference type="Rhea" id="RHEA-COMP:10136"/>
        <dbReference type="Rhea" id="RHEA-COMP:13846"/>
        <dbReference type="ChEBI" id="CHEBI:30616"/>
        <dbReference type="ChEBI" id="CHEBI:33019"/>
        <dbReference type="ChEBI" id="CHEBI:46858"/>
        <dbReference type="ChEBI" id="CHEBI:83624"/>
        <dbReference type="EC" id="2.7.7.108"/>
    </reaction>
</comment>
<dbReference type="PANTHER" id="PTHR39560">
    <property type="entry name" value="PROTEIN ADENYLYLTRANSFERASE FIC-RELATED"/>
    <property type="match status" value="1"/>
</dbReference>
<evidence type="ECO:0000259" key="8">
    <source>
        <dbReference type="PROSITE" id="PS51459"/>
    </source>
</evidence>
<dbReference type="GO" id="GO:0016740">
    <property type="term" value="F:transferase activity"/>
    <property type="evidence" value="ECO:0007669"/>
    <property type="project" value="UniProtKB-KW"/>
</dbReference>